<evidence type="ECO:0000256" key="3">
    <source>
        <dbReference type="ARBA" id="ARBA00023015"/>
    </source>
</evidence>
<protein>
    <recommendedName>
        <fullName evidence="2">Regulatory protein zeste</fullName>
    </recommendedName>
</protein>
<comment type="function">
    <text evidence="5">Involved in transvection phenomena (= synapsis-dependent gene expression), where the synaptic pairing of chromosomes carrying genes with which zeste interacts influences the expression of these genes. Zeste binds to DNA and stimulates transcription from a nearby promoter.</text>
</comment>
<dbReference type="EMBL" id="JADYXP020000030">
    <property type="protein sequence ID" value="KAL0098975.1"/>
    <property type="molecule type" value="Genomic_DNA"/>
</dbReference>
<evidence type="ECO:0000313" key="7">
    <source>
        <dbReference type="EMBL" id="KAL0098975.1"/>
    </source>
</evidence>
<dbReference type="InterPro" id="IPR028002">
    <property type="entry name" value="Myb_DNA-bind_5"/>
</dbReference>
<feature type="domain" description="Myb/SANT-like DNA-binding" evidence="6">
    <location>
        <begin position="12"/>
        <end position="86"/>
    </location>
</feature>
<evidence type="ECO:0000256" key="4">
    <source>
        <dbReference type="ARBA" id="ARBA00023163"/>
    </source>
</evidence>
<dbReference type="Pfam" id="PF13873">
    <property type="entry name" value="Myb_DNA-bind_5"/>
    <property type="match status" value="1"/>
</dbReference>
<keyword evidence="8" id="KW-1185">Reference proteome</keyword>
<dbReference type="Proteomes" id="UP001430953">
    <property type="component" value="Unassembled WGS sequence"/>
</dbReference>
<accession>A0AAW2E7L7</accession>
<dbReference type="AlphaFoldDB" id="A0AAW2E7L7"/>
<sequence>MSSCKEKTETSRSKHYTQMERKVFLQILQKYKNVVEVKRSDATTLKDKDIAWSQICEEYNNFSLRTLQQLKKLRANLKQSQKDALTKEKQLRLATGGGSLENEAEIDLDILNIAPHLMETASVLFTSNMSEKEIQGIFKLKEQNLANKKLKHEENMNKMREKHLKYINELEIQHKKKFIN</sequence>
<keyword evidence="3" id="KW-0805">Transcription regulation</keyword>
<comment type="subunit">
    <text evidence="1">Self-associates forming complexes of several hundred monomers.</text>
</comment>
<evidence type="ECO:0000256" key="5">
    <source>
        <dbReference type="ARBA" id="ARBA00025466"/>
    </source>
</evidence>
<dbReference type="PANTHER" id="PTHR21411">
    <property type="entry name" value="APONTIC"/>
    <property type="match status" value="1"/>
</dbReference>
<evidence type="ECO:0000256" key="1">
    <source>
        <dbReference type="ARBA" id="ARBA00011764"/>
    </source>
</evidence>
<evidence type="ECO:0000313" key="8">
    <source>
        <dbReference type="Proteomes" id="UP001430953"/>
    </source>
</evidence>
<reference evidence="7 8" key="1">
    <citation type="submission" date="2023-03" db="EMBL/GenBank/DDBJ databases">
        <title>High recombination rates correlate with genetic variation in Cardiocondyla obscurior ants.</title>
        <authorList>
            <person name="Errbii M."/>
        </authorList>
    </citation>
    <scope>NUCLEOTIDE SEQUENCE [LARGE SCALE GENOMIC DNA]</scope>
    <source>
        <strain evidence="7">Alpha-2009</strain>
        <tissue evidence="7">Whole body</tissue>
    </source>
</reference>
<keyword evidence="4" id="KW-0804">Transcription</keyword>
<gene>
    <name evidence="7" type="ORF">PUN28_020915</name>
</gene>
<dbReference type="PANTHER" id="PTHR21411:SF0">
    <property type="entry name" value="REGULATORY PROTEIN ZESTE"/>
    <property type="match status" value="1"/>
</dbReference>
<evidence type="ECO:0000256" key="2">
    <source>
        <dbReference type="ARBA" id="ARBA00016807"/>
    </source>
</evidence>
<organism evidence="7 8">
    <name type="scientific">Cardiocondyla obscurior</name>
    <dbReference type="NCBI Taxonomy" id="286306"/>
    <lineage>
        <taxon>Eukaryota</taxon>
        <taxon>Metazoa</taxon>
        <taxon>Ecdysozoa</taxon>
        <taxon>Arthropoda</taxon>
        <taxon>Hexapoda</taxon>
        <taxon>Insecta</taxon>
        <taxon>Pterygota</taxon>
        <taxon>Neoptera</taxon>
        <taxon>Endopterygota</taxon>
        <taxon>Hymenoptera</taxon>
        <taxon>Apocrita</taxon>
        <taxon>Aculeata</taxon>
        <taxon>Formicoidea</taxon>
        <taxon>Formicidae</taxon>
        <taxon>Myrmicinae</taxon>
        <taxon>Cardiocondyla</taxon>
    </lineage>
</organism>
<evidence type="ECO:0000259" key="6">
    <source>
        <dbReference type="Pfam" id="PF13873"/>
    </source>
</evidence>
<comment type="caution">
    <text evidence="7">The sequence shown here is derived from an EMBL/GenBank/DDBJ whole genome shotgun (WGS) entry which is preliminary data.</text>
</comment>
<name>A0AAW2E7L7_9HYME</name>
<proteinExistence type="predicted"/>